<proteinExistence type="inferred from homology"/>
<sequence>MTHPGTLILIMAAAVLAPLLVYATGRRIRIPLVIFEISLGILIGPDVLGWARPDDVVDTLADLGLSMLIFLAGYEIEFAAVRGDTLRRSLWAWLLSLGLGIGVAFLISGGDVFEAFVIGTALTSTALGTVLPMLRDSGQLRGRFGTVMSAFGAVGEFGPVVAVALLLSGRRPGESAALLAGFGVLTAGAVFWAMRPRPPWFARLTERTLHSSGQFAVRFVMLLLACMLGLAEVFGLDVLLGAFAAGVLTRLVLRRAVPESSEQVLGKVEAMGFGFLVPLFYVVTGIEFDLHALLHDLGALLLVPVFLLLFLLVRGAPVYALAPRDLGRADRTALALFASTCLPLVVAITTIGVDQDLLGSDEAASLVGAAMISVLVLPLLATRLRSTAGDASREQAAHGTAKDAEAW</sequence>
<keyword evidence="7" id="KW-0406">Ion transport</keyword>
<feature type="transmembrane region" description="Helical" evidence="9">
    <location>
        <begin position="237"/>
        <end position="253"/>
    </location>
</feature>
<comment type="similarity">
    <text evidence="2">Belongs to the monovalent cation:proton antiporter 2 (CPA2) transporter (TC 2.A.37) family.</text>
</comment>
<evidence type="ECO:0000256" key="2">
    <source>
        <dbReference type="ARBA" id="ARBA00005551"/>
    </source>
</evidence>
<protein>
    <submittedName>
        <fullName evidence="11">Cation:proton antiporter</fullName>
    </submittedName>
</protein>
<dbReference type="PANTHER" id="PTHR43562">
    <property type="entry name" value="NAPA-TYPE SODIUM/HYDROGEN ANTIPORTER"/>
    <property type="match status" value="1"/>
</dbReference>
<feature type="transmembrane region" description="Helical" evidence="9">
    <location>
        <begin position="265"/>
        <end position="286"/>
    </location>
</feature>
<keyword evidence="5 9" id="KW-0812">Transmembrane</keyword>
<keyword evidence="8 9" id="KW-0472">Membrane</keyword>
<feature type="transmembrane region" description="Helical" evidence="9">
    <location>
        <begin position="333"/>
        <end position="351"/>
    </location>
</feature>
<feature type="transmembrane region" description="Helical" evidence="9">
    <location>
        <begin position="6"/>
        <end position="25"/>
    </location>
</feature>
<feature type="domain" description="Cation/H+ exchanger transmembrane" evidence="10">
    <location>
        <begin position="18"/>
        <end position="380"/>
    </location>
</feature>
<evidence type="ECO:0000256" key="4">
    <source>
        <dbReference type="ARBA" id="ARBA00022449"/>
    </source>
</evidence>
<feature type="transmembrane region" description="Helical" evidence="9">
    <location>
        <begin position="215"/>
        <end position="231"/>
    </location>
</feature>
<feature type="transmembrane region" description="Helical" evidence="9">
    <location>
        <begin position="146"/>
        <end position="169"/>
    </location>
</feature>
<dbReference type="Gene3D" id="1.20.1530.20">
    <property type="match status" value="1"/>
</dbReference>
<evidence type="ECO:0000256" key="6">
    <source>
        <dbReference type="ARBA" id="ARBA00022989"/>
    </source>
</evidence>
<dbReference type="RefSeq" id="WP_365280869.1">
    <property type="nucleotide sequence ID" value="NZ_JBJVMW010000015.1"/>
</dbReference>
<comment type="subcellular location">
    <subcellularLocation>
        <location evidence="1">Membrane</location>
        <topology evidence="1">Multi-pass membrane protein</topology>
    </subcellularLocation>
</comment>
<evidence type="ECO:0000256" key="3">
    <source>
        <dbReference type="ARBA" id="ARBA00022448"/>
    </source>
</evidence>
<evidence type="ECO:0000256" key="9">
    <source>
        <dbReference type="SAM" id="Phobius"/>
    </source>
</evidence>
<dbReference type="PANTHER" id="PTHR43562:SF1">
    <property type="entry name" value="NA(+)_H(+) ANTIPORTER YJBQ-RELATED"/>
    <property type="match status" value="1"/>
</dbReference>
<feature type="transmembrane region" description="Helical" evidence="9">
    <location>
        <begin position="32"/>
        <end position="51"/>
    </location>
</feature>
<dbReference type="Pfam" id="PF00999">
    <property type="entry name" value="Na_H_Exchanger"/>
    <property type="match status" value="1"/>
</dbReference>
<feature type="transmembrane region" description="Helical" evidence="9">
    <location>
        <begin position="63"/>
        <end position="81"/>
    </location>
</feature>
<dbReference type="InterPro" id="IPR038770">
    <property type="entry name" value="Na+/solute_symporter_sf"/>
</dbReference>
<dbReference type="EMBL" id="JBJVNE010000017">
    <property type="protein sequence ID" value="MFM9650706.1"/>
    <property type="molecule type" value="Genomic_DNA"/>
</dbReference>
<keyword evidence="3" id="KW-0813">Transport</keyword>
<evidence type="ECO:0000256" key="1">
    <source>
        <dbReference type="ARBA" id="ARBA00004141"/>
    </source>
</evidence>
<evidence type="ECO:0000313" key="11">
    <source>
        <dbReference type="EMBL" id="MFM9650706.1"/>
    </source>
</evidence>
<organism evidence="11 12">
    <name type="scientific">Streptomyces galilaeus</name>
    <dbReference type="NCBI Taxonomy" id="33899"/>
    <lineage>
        <taxon>Bacteria</taxon>
        <taxon>Bacillati</taxon>
        <taxon>Actinomycetota</taxon>
        <taxon>Actinomycetes</taxon>
        <taxon>Kitasatosporales</taxon>
        <taxon>Streptomycetaceae</taxon>
        <taxon>Streptomyces</taxon>
    </lineage>
</organism>
<feature type="transmembrane region" description="Helical" evidence="9">
    <location>
        <begin position="90"/>
        <end position="109"/>
    </location>
</feature>
<feature type="transmembrane region" description="Helical" evidence="9">
    <location>
        <begin position="115"/>
        <end position="134"/>
    </location>
</feature>
<accession>A0ABW9IQF8</accession>
<evidence type="ECO:0000256" key="8">
    <source>
        <dbReference type="ARBA" id="ARBA00023136"/>
    </source>
</evidence>
<feature type="transmembrane region" description="Helical" evidence="9">
    <location>
        <begin position="298"/>
        <end position="321"/>
    </location>
</feature>
<dbReference type="InterPro" id="IPR006153">
    <property type="entry name" value="Cation/H_exchanger_TM"/>
</dbReference>
<evidence type="ECO:0000256" key="5">
    <source>
        <dbReference type="ARBA" id="ARBA00022692"/>
    </source>
</evidence>
<keyword evidence="12" id="KW-1185">Reference proteome</keyword>
<feature type="transmembrane region" description="Helical" evidence="9">
    <location>
        <begin position="363"/>
        <end position="381"/>
    </location>
</feature>
<name>A0ABW9IQF8_STRGJ</name>
<dbReference type="Proteomes" id="UP001631993">
    <property type="component" value="Unassembled WGS sequence"/>
</dbReference>
<reference evidence="11 12" key="1">
    <citation type="submission" date="2024-12" db="EMBL/GenBank/DDBJ databases">
        <title>Forecasting of Potato common scab and diversities of Pathogenic streptomyces spp. in china.</title>
        <authorList>
            <person name="Handique U."/>
            <person name="Wu J."/>
        </authorList>
    </citation>
    <scope>NUCLEOTIDE SEQUENCE [LARGE SCALE GENOMIC DNA]</scope>
    <source>
        <strain evidence="11 12">ZRIMU1585</strain>
    </source>
</reference>
<evidence type="ECO:0000313" key="12">
    <source>
        <dbReference type="Proteomes" id="UP001631993"/>
    </source>
</evidence>
<comment type="caution">
    <text evidence="11">The sequence shown here is derived from an EMBL/GenBank/DDBJ whole genome shotgun (WGS) entry which is preliminary data.</text>
</comment>
<keyword evidence="4" id="KW-0050">Antiport</keyword>
<evidence type="ECO:0000256" key="7">
    <source>
        <dbReference type="ARBA" id="ARBA00023065"/>
    </source>
</evidence>
<feature type="transmembrane region" description="Helical" evidence="9">
    <location>
        <begin position="175"/>
        <end position="194"/>
    </location>
</feature>
<evidence type="ECO:0000259" key="10">
    <source>
        <dbReference type="Pfam" id="PF00999"/>
    </source>
</evidence>
<keyword evidence="6 9" id="KW-1133">Transmembrane helix</keyword>
<gene>
    <name evidence="11" type="ORF">ACKI1S_31710</name>
</gene>